<proteinExistence type="predicted"/>
<feature type="compositionally biased region" description="Polar residues" evidence="1">
    <location>
        <begin position="36"/>
        <end position="49"/>
    </location>
</feature>
<dbReference type="EMBL" id="CM026428">
    <property type="protein sequence ID" value="KAG0566642.1"/>
    <property type="molecule type" value="Genomic_DNA"/>
</dbReference>
<dbReference type="Proteomes" id="UP000822688">
    <property type="component" value="Chromosome 7"/>
</dbReference>
<gene>
    <name evidence="2" type="ORF">KC19_7G078700</name>
</gene>
<comment type="caution">
    <text evidence="2">The sequence shown here is derived from an EMBL/GenBank/DDBJ whole genome shotgun (WGS) entry which is preliminary data.</text>
</comment>
<keyword evidence="3" id="KW-1185">Reference proteome</keyword>
<feature type="compositionally biased region" description="Low complexity" evidence="1">
    <location>
        <begin position="99"/>
        <end position="112"/>
    </location>
</feature>
<name>A0A8T0HC14_CERPU</name>
<evidence type="ECO:0000256" key="1">
    <source>
        <dbReference type="SAM" id="MobiDB-lite"/>
    </source>
</evidence>
<sequence>MMTSPIANEAFRGVQPTPARHLSTPAPTAENDHSTNSRSNPTRQTSQRSRLIFPESCFAWVQLSDLACADPPPMITTQPYLSSTPSFTQSHAPSKRKTTSSQSSPGHRSSQHGPHDVSHDEEPGPELVELRSMTTT</sequence>
<feature type="region of interest" description="Disordered" evidence="1">
    <location>
        <begin position="68"/>
        <end position="136"/>
    </location>
</feature>
<protein>
    <submittedName>
        <fullName evidence="2">Uncharacterized protein</fullName>
    </submittedName>
</protein>
<evidence type="ECO:0000313" key="3">
    <source>
        <dbReference type="Proteomes" id="UP000822688"/>
    </source>
</evidence>
<feature type="compositionally biased region" description="Polar residues" evidence="1">
    <location>
        <begin position="75"/>
        <end position="92"/>
    </location>
</feature>
<organism evidence="2 3">
    <name type="scientific">Ceratodon purpureus</name>
    <name type="common">Fire moss</name>
    <name type="synonym">Dicranum purpureum</name>
    <dbReference type="NCBI Taxonomy" id="3225"/>
    <lineage>
        <taxon>Eukaryota</taxon>
        <taxon>Viridiplantae</taxon>
        <taxon>Streptophyta</taxon>
        <taxon>Embryophyta</taxon>
        <taxon>Bryophyta</taxon>
        <taxon>Bryophytina</taxon>
        <taxon>Bryopsida</taxon>
        <taxon>Dicranidae</taxon>
        <taxon>Pseudoditrichales</taxon>
        <taxon>Ditrichaceae</taxon>
        <taxon>Ceratodon</taxon>
    </lineage>
</organism>
<feature type="region of interest" description="Disordered" evidence="1">
    <location>
        <begin position="1"/>
        <end position="49"/>
    </location>
</feature>
<feature type="compositionally biased region" description="Basic and acidic residues" evidence="1">
    <location>
        <begin position="113"/>
        <end position="122"/>
    </location>
</feature>
<accession>A0A8T0HC14</accession>
<dbReference type="AlphaFoldDB" id="A0A8T0HC14"/>
<evidence type="ECO:0000313" key="2">
    <source>
        <dbReference type="EMBL" id="KAG0566642.1"/>
    </source>
</evidence>
<reference evidence="2" key="1">
    <citation type="submission" date="2020-06" db="EMBL/GenBank/DDBJ databases">
        <title>WGS assembly of Ceratodon purpureus strain R40.</title>
        <authorList>
            <person name="Carey S.B."/>
            <person name="Jenkins J."/>
            <person name="Shu S."/>
            <person name="Lovell J.T."/>
            <person name="Sreedasyam A."/>
            <person name="Maumus F."/>
            <person name="Tiley G.P."/>
            <person name="Fernandez-Pozo N."/>
            <person name="Barry K."/>
            <person name="Chen C."/>
            <person name="Wang M."/>
            <person name="Lipzen A."/>
            <person name="Daum C."/>
            <person name="Saski C.A."/>
            <person name="Payton A.C."/>
            <person name="Mcbreen J.C."/>
            <person name="Conrad R.E."/>
            <person name="Kollar L.M."/>
            <person name="Olsson S."/>
            <person name="Huttunen S."/>
            <person name="Landis J.B."/>
            <person name="Wickett N.J."/>
            <person name="Johnson M.G."/>
            <person name="Rensing S.A."/>
            <person name="Grimwood J."/>
            <person name="Schmutz J."/>
            <person name="Mcdaniel S.F."/>
        </authorList>
    </citation>
    <scope>NUCLEOTIDE SEQUENCE</scope>
    <source>
        <strain evidence="2">R40</strain>
    </source>
</reference>